<gene>
    <name evidence="2" type="ORF">VE01_03963</name>
</gene>
<feature type="compositionally biased region" description="Low complexity" evidence="1">
    <location>
        <begin position="1"/>
        <end position="15"/>
    </location>
</feature>
<organism evidence="2 3">
    <name type="scientific">Pseudogymnoascus verrucosus</name>
    <dbReference type="NCBI Taxonomy" id="342668"/>
    <lineage>
        <taxon>Eukaryota</taxon>
        <taxon>Fungi</taxon>
        <taxon>Dikarya</taxon>
        <taxon>Ascomycota</taxon>
        <taxon>Pezizomycotina</taxon>
        <taxon>Leotiomycetes</taxon>
        <taxon>Thelebolales</taxon>
        <taxon>Thelebolaceae</taxon>
        <taxon>Pseudogymnoascus</taxon>
    </lineage>
</organism>
<evidence type="ECO:0000256" key="1">
    <source>
        <dbReference type="SAM" id="MobiDB-lite"/>
    </source>
</evidence>
<dbReference type="GeneID" id="28837349"/>
<proteinExistence type="predicted"/>
<dbReference type="AlphaFoldDB" id="A0A1B8GQ95"/>
<keyword evidence="3" id="KW-1185">Reference proteome</keyword>
<accession>A0A1B8GQ95</accession>
<feature type="region of interest" description="Disordered" evidence="1">
    <location>
        <begin position="1"/>
        <end position="33"/>
    </location>
</feature>
<reference evidence="2 3" key="1">
    <citation type="submission" date="2016-03" db="EMBL/GenBank/DDBJ databases">
        <title>Comparative genomics of Pseudogymnoascus destructans, the fungus causing white-nose syndrome of bats.</title>
        <authorList>
            <person name="Palmer J.M."/>
            <person name="Drees K.P."/>
            <person name="Foster J.T."/>
            <person name="Lindner D.L."/>
        </authorList>
    </citation>
    <scope>NUCLEOTIDE SEQUENCE [LARGE SCALE GENOMIC DNA]</scope>
    <source>
        <strain evidence="2 3">UAMH 10579</strain>
    </source>
</reference>
<dbReference type="RefSeq" id="XP_018131731.2">
    <property type="nucleotide sequence ID" value="XM_018273442.2"/>
</dbReference>
<sequence length="183" mass="20202">MSPSNMSTSSSSQSSKTAVGTPRAHHRSSPSLTPELAYKVAGWLETQPPVSTYQPIGVDRRGEKAYSSTSSSSGKKSVHWTPDVIDNEKKPRRRRSSKRSGEKSSSSKSRVRQSMPMAPEPPRAHAPPPTPRFHRLPTPDSSDVECEEFCYCCREIVGSKMEVQMAAAKSHIVSVKQKTHSRH</sequence>
<feature type="compositionally biased region" description="Low complexity" evidence="1">
    <location>
        <begin position="103"/>
        <end position="117"/>
    </location>
</feature>
<dbReference type="Proteomes" id="UP000091956">
    <property type="component" value="Unassembled WGS sequence"/>
</dbReference>
<feature type="compositionally biased region" description="Pro residues" evidence="1">
    <location>
        <begin position="118"/>
        <end position="131"/>
    </location>
</feature>
<name>A0A1B8GQ95_9PEZI</name>
<protein>
    <submittedName>
        <fullName evidence="2">Uncharacterized protein</fullName>
    </submittedName>
</protein>
<feature type="region of interest" description="Disordered" evidence="1">
    <location>
        <begin position="45"/>
        <end position="143"/>
    </location>
</feature>
<reference evidence="3" key="2">
    <citation type="journal article" date="2018" name="Nat. Commun.">
        <title>Extreme sensitivity to ultraviolet light in the fungal pathogen causing white-nose syndrome of bats.</title>
        <authorList>
            <person name="Palmer J.M."/>
            <person name="Drees K.P."/>
            <person name="Foster J.T."/>
            <person name="Lindner D.L."/>
        </authorList>
    </citation>
    <scope>NUCLEOTIDE SEQUENCE [LARGE SCALE GENOMIC DNA]</scope>
    <source>
        <strain evidence="3">UAMH 10579</strain>
    </source>
</reference>
<dbReference type="EMBL" id="KV460219">
    <property type="protein sequence ID" value="OBT97998.2"/>
    <property type="molecule type" value="Genomic_DNA"/>
</dbReference>
<evidence type="ECO:0000313" key="2">
    <source>
        <dbReference type="EMBL" id="OBT97998.2"/>
    </source>
</evidence>
<evidence type="ECO:0000313" key="3">
    <source>
        <dbReference type="Proteomes" id="UP000091956"/>
    </source>
</evidence>